<evidence type="ECO:0000313" key="1">
    <source>
        <dbReference type="EMBL" id="KAK6538141.1"/>
    </source>
</evidence>
<dbReference type="Proteomes" id="UP001365542">
    <property type="component" value="Unassembled WGS sequence"/>
</dbReference>
<keyword evidence="2" id="KW-1185">Reference proteome</keyword>
<name>A0AAV9X845_9PEZI</name>
<dbReference type="AlphaFoldDB" id="A0AAV9X845"/>
<proteinExistence type="predicted"/>
<comment type="caution">
    <text evidence="1">The sequence shown here is derived from an EMBL/GenBank/DDBJ whole genome shotgun (WGS) entry which is preliminary data.</text>
</comment>
<gene>
    <name evidence="1" type="ORF">TWF694_011023</name>
</gene>
<sequence length="97" mass="10866">MTLWRAKLKRAEGEPAEDVLVEWRAMDAGSNTKEFHRDVVQLANLLFCLDANDNPHLPRCIGFVKLEEHVEPRPGTASSLPNRNFAMARSYPGSATC</sequence>
<organism evidence="1 2">
    <name type="scientific">Orbilia ellipsospora</name>
    <dbReference type="NCBI Taxonomy" id="2528407"/>
    <lineage>
        <taxon>Eukaryota</taxon>
        <taxon>Fungi</taxon>
        <taxon>Dikarya</taxon>
        <taxon>Ascomycota</taxon>
        <taxon>Pezizomycotina</taxon>
        <taxon>Orbiliomycetes</taxon>
        <taxon>Orbiliales</taxon>
        <taxon>Orbiliaceae</taxon>
        <taxon>Orbilia</taxon>
    </lineage>
</organism>
<accession>A0AAV9X845</accession>
<dbReference type="EMBL" id="JAVHJO010000008">
    <property type="protein sequence ID" value="KAK6538141.1"/>
    <property type="molecule type" value="Genomic_DNA"/>
</dbReference>
<protein>
    <submittedName>
        <fullName evidence="1">Uncharacterized protein</fullName>
    </submittedName>
</protein>
<evidence type="ECO:0000313" key="2">
    <source>
        <dbReference type="Proteomes" id="UP001365542"/>
    </source>
</evidence>
<reference evidence="1 2" key="1">
    <citation type="submission" date="2019-10" db="EMBL/GenBank/DDBJ databases">
        <authorList>
            <person name="Palmer J.M."/>
        </authorList>
    </citation>
    <scope>NUCLEOTIDE SEQUENCE [LARGE SCALE GENOMIC DNA]</scope>
    <source>
        <strain evidence="1 2">TWF694</strain>
    </source>
</reference>